<dbReference type="Proteomes" id="UP000297245">
    <property type="component" value="Unassembled WGS sequence"/>
</dbReference>
<protein>
    <submittedName>
        <fullName evidence="1">Uncharacterized protein</fullName>
    </submittedName>
</protein>
<evidence type="ECO:0000313" key="1">
    <source>
        <dbReference type="EMBL" id="THU88695.1"/>
    </source>
</evidence>
<dbReference type="EMBL" id="ML179399">
    <property type="protein sequence ID" value="THU88695.1"/>
    <property type="molecule type" value="Genomic_DNA"/>
</dbReference>
<gene>
    <name evidence="1" type="ORF">K435DRAFT_781931</name>
</gene>
<reference evidence="1 2" key="1">
    <citation type="journal article" date="2019" name="Nat. Ecol. Evol.">
        <title>Megaphylogeny resolves global patterns of mushroom evolution.</title>
        <authorList>
            <person name="Varga T."/>
            <person name="Krizsan K."/>
            <person name="Foldi C."/>
            <person name="Dima B."/>
            <person name="Sanchez-Garcia M."/>
            <person name="Sanchez-Ramirez S."/>
            <person name="Szollosi G.J."/>
            <person name="Szarkandi J.G."/>
            <person name="Papp V."/>
            <person name="Albert L."/>
            <person name="Andreopoulos W."/>
            <person name="Angelini C."/>
            <person name="Antonin V."/>
            <person name="Barry K.W."/>
            <person name="Bougher N.L."/>
            <person name="Buchanan P."/>
            <person name="Buyck B."/>
            <person name="Bense V."/>
            <person name="Catcheside P."/>
            <person name="Chovatia M."/>
            <person name="Cooper J."/>
            <person name="Damon W."/>
            <person name="Desjardin D."/>
            <person name="Finy P."/>
            <person name="Geml J."/>
            <person name="Haridas S."/>
            <person name="Hughes K."/>
            <person name="Justo A."/>
            <person name="Karasinski D."/>
            <person name="Kautmanova I."/>
            <person name="Kiss B."/>
            <person name="Kocsube S."/>
            <person name="Kotiranta H."/>
            <person name="LaButti K.M."/>
            <person name="Lechner B.E."/>
            <person name="Liimatainen K."/>
            <person name="Lipzen A."/>
            <person name="Lukacs Z."/>
            <person name="Mihaltcheva S."/>
            <person name="Morgado L.N."/>
            <person name="Niskanen T."/>
            <person name="Noordeloos M.E."/>
            <person name="Ohm R.A."/>
            <person name="Ortiz-Santana B."/>
            <person name="Ovrebo C."/>
            <person name="Racz N."/>
            <person name="Riley R."/>
            <person name="Savchenko A."/>
            <person name="Shiryaev A."/>
            <person name="Soop K."/>
            <person name="Spirin V."/>
            <person name="Szebenyi C."/>
            <person name="Tomsovsky M."/>
            <person name="Tulloss R.E."/>
            <person name="Uehling J."/>
            <person name="Grigoriev I.V."/>
            <person name="Vagvolgyi C."/>
            <person name="Papp T."/>
            <person name="Martin F.M."/>
            <person name="Miettinen O."/>
            <person name="Hibbett D.S."/>
            <person name="Nagy L.G."/>
        </authorList>
    </citation>
    <scope>NUCLEOTIDE SEQUENCE [LARGE SCALE GENOMIC DNA]</scope>
    <source>
        <strain evidence="1 2">CBS 962.96</strain>
    </source>
</reference>
<sequence>MSFPPFSSRFPFLELGPTRVSEVDTTKKRPLTSGVKSTALRMKASMKDMRESLE</sequence>
<dbReference type="AlphaFoldDB" id="A0A4V4HDX5"/>
<keyword evidence="2" id="KW-1185">Reference proteome</keyword>
<name>A0A4V4HDX5_DENBC</name>
<evidence type="ECO:0000313" key="2">
    <source>
        <dbReference type="Proteomes" id="UP000297245"/>
    </source>
</evidence>
<accession>A0A4V4HDX5</accession>
<proteinExistence type="predicted"/>
<organism evidence="1 2">
    <name type="scientific">Dendrothele bispora (strain CBS 962.96)</name>
    <dbReference type="NCBI Taxonomy" id="1314807"/>
    <lineage>
        <taxon>Eukaryota</taxon>
        <taxon>Fungi</taxon>
        <taxon>Dikarya</taxon>
        <taxon>Basidiomycota</taxon>
        <taxon>Agaricomycotina</taxon>
        <taxon>Agaricomycetes</taxon>
        <taxon>Agaricomycetidae</taxon>
        <taxon>Agaricales</taxon>
        <taxon>Agaricales incertae sedis</taxon>
        <taxon>Dendrothele</taxon>
    </lineage>
</organism>